<comment type="caution">
    <text evidence="2">The sequence shown here is derived from an EMBL/GenBank/DDBJ whole genome shotgun (WGS) entry which is preliminary data.</text>
</comment>
<dbReference type="PANTHER" id="PTHR36156">
    <property type="entry name" value="SLR2101 PROTEIN"/>
    <property type="match status" value="1"/>
</dbReference>
<accession>S8A831</accession>
<name>S8A831_DACHA</name>
<dbReference type="eggNOG" id="ENOG502S90D">
    <property type="taxonomic scope" value="Eukaryota"/>
</dbReference>
<dbReference type="Gene3D" id="2.60.120.10">
    <property type="entry name" value="Jelly Rolls"/>
    <property type="match status" value="1"/>
</dbReference>
<evidence type="ECO:0008006" key="4">
    <source>
        <dbReference type="Google" id="ProtNLM"/>
    </source>
</evidence>
<dbReference type="AlphaFoldDB" id="S8A831"/>
<feature type="region of interest" description="Disordered" evidence="1">
    <location>
        <begin position="1"/>
        <end position="23"/>
    </location>
</feature>
<evidence type="ECO:0000313" key="2">
    <source>
        <dbReference type="EMBL" id="EPS39004.1"/>
    </source>
</evidence>
<dbReference type="InterPro" id="IPR011051">
    <property type="entry name" value="RmlC_Cupin_sf"/>
</dbReference>
<organism evidence="2 3">
    <name type="scientific">Dactylellina haptotyla (strain CBS 200.50)</name>
    <name type="common">Nematode-trapping fungus</name>
    <name type="synonym">Monacrosporium haptotylum</name>
    <dbReference type="NCBI Taxonomy" id="1284197"/>
    <lineage>
        <taxon>Eukaryota</taxon>
        <taxon>Fungi</taxon>
        <taxon>Dikarya</taxon>
        <taxon>Ascomycota</taxon>
        <taxon>Pezizomycotina</taxon>
        <taxon>Orbiliomycetes</taxon>
        <taxon>Orbiliales</taxon>
        <taxon>Orbiliaceae</taxon>
        <taxon>Dactylellina</taxon>
    </lineage>
</organism>
<dbReference type="PANTHER" id="PTHR36156:SF2">
    <property type="entry name" value="CUPIN TYPE-2 DOMAIN-CONTAINING PROTEIN"/>
    <property type="match status" value="1"/>
</dbReference>
<keyword evidence="3" id="KW-1185">Reference proteome</keyword>
<dbReference type="InterPro" id="IPR014710">
    <property type="entry name" value="RmlC-like_jellyroll"/>
</dbReference>
<dbReference type="OMA" id="TTHNTET"/>
<reference evidence="3" key="2">
    <citation type="submission" date="2013-04" db="EMBL/GenBank/DDBJ databases">
        <title>Genomic mechanisms accounting for the adaptation to parasitism in nematode-trapping fungi.</title>
        <authorList>
            <person name="Ahren D.G."/>
        </authorList>
    </citation>
    <scope>NUCLEOTIDE SEQUENCE [LARGE SCALE GENOMIC DNA]</scope>
    <source>
        <strain evidence="3">CBS 200.50</strain>
    </source>
</reference>
<feature type="compositionally biased region" description="Polar residues" evidence="1">
    <location>
        <begin position="1"/>
        <end position="17"/>
    </location>
</feature>
<dbReference type="SUPFAM" id="SSF51182">
    <property type="entry name" value="RmlC-like cupins"/>
    <property type="match status" value="1"/>
</dbReference>
<dbReference type="EMBL" id="AQGS01000512">
    <property type="protein sequence ID" value="EPS39004.1"/>
    <property type="molecule type" value="Genomic_DNA"/>
</dbReference>
<evidence type="ECO:0000313" key="3">
    <source>
        <dbReference type="Proteomes" id="UP000015100"/>
    </source>
</evidence>
<dbReference type="STRING" id="1284197.S8A831"/>
<proteinExistence type="predicted"/>
<dbReference type="CDD" id="cd02231">
    <property type="entry name" value="cupin_BLL6423-like"/>
    <property type="match status" value="1"/>
</dbReference>
<protein>
    <recommendedName>
        <fullName evidence="4">Cupin 2 conserved barrel domain-containing protein</fullName>
    </recommendedName>
</protein>
<dbReference type="HOGENOM" id="CLU_096188_0_0_1"/>
<gene>
    <name evidence="2" type="ORF">H072_7240</name>
</gene>
<reference evidence="2 3" key="1">
    <citation type="journal article" date="2013" name="PLoS Genet.">
        <title>Genomic mechanisms accounting for the adaptation to parasitism in nematode-trapping fungi.</title>
        <authorList>
            <person name="Meerupati T."/>
            <person name="Andersson K.M."/>
            <person name="Friman E."/>
            <person name="Kumar D."/>
            <person name="Tunlid A."/>
            <person name="Ahren D."/>
        </authorList>
    </citation>
    <scope>NUCLEOTIDE SEQUENCE [LARGE SCALE GENOMIC DNA]</scope>
    <source>
        <strain evidence="2 3">CBS 200.50</strain>
    </source>
</reference>
<sequence>MASNRPQNETQISSSLPGLTHHITTHNKDGKAVIYSSDAAKWSSLFDNTMAFNVVYTNTSPPQLSTTSDIEAHKELMASGGPGLTLKSGTICRIVDFGPGKEPLMHRTQSLDFGVVLEGEVEMGLDGGAGETRRLRRGDVAVQRGTNHGKFLLMFSLSLRLSPERNTVANFEKSLAKCDTGKWLGSNVVRAPGCARY</sequence>
<dbReference type="OrthoDB" id="5840532at2759"/>
<evidence type="ECO:0000256" key="1">
    <source>
        <dbReference type="SAM" id="MobiDB-lite"/>
    </source>
</evidence>
<dbReference type="InterPro" id="IPR047142">
    <property type="entry name" value="OryJ/VirC-like"/>
</dbReference>
<dbReference type="Proteomes" id="UP000015100">
    <property type="component" value="Unassembled WGS sequence"/>
</dbReference>